<protein>
    <submittedName>
        <fullName evidence="1">Uncharacterized protein</fullName>
    </submittedName>
</protein>
<dbReference type="EMBL" id="HACA01011326">
    <property type="protein sequence ID" value="CDW28687.1"/>
    <property type="molecule type" value="Transcribed_RNA"/>
</dbReference>
<reference evidence="1" key="1">
    <citation type="submission" date="2014-05" db="EMBL/GenBank/DDBJ databases">
        <authorList>
            <person name="Chronopoulou M."/>
        </authorList>
    </citation>
    <scope>NUCLEOTIDE SEQUENCE</scope>
    <source>
        <tissue evidence="1">Whole organism</tissue>
    </source>
</reference>
<accession>A0A0K2TSN7</accession>
<dbReference type="AlphaFoldDB" id="A0A0K2TSN7"/>
<organism evidence="1">
    <name type="scientific">Lepeophtheirus salmonis</name>
    <name type="common">Salmon louse</name>
    <name type="synonym">Caligus salmonis</name>
    <dbReference type="NCBI Taxonomy" id="72036"/>
    <lineage>
        <taxon>Eukaryota</taxon>
        <taxon>Metazoa</taxon>
        <taxon>Ecdysozoa</taxon>
        <taxon>Arthropoda</taxon>
        <taxon>Crustacea</taxon>
        <taxon>Multicrustacea</taxon>
        <taxon>Hexanauplia</taxon>
        <taxon>Copepoda</taxon>
        <taxon>Siphonostomatoida</taxon>
        <taxon>Caligidae</taxon>
        <taxon>Lepeophtheirus</taxon>
    </lineage>
</organism>
<evidence type="ECO:0000313" key="1">
    <source>
        <dbReference type="EMBL" id="CDW28687.1"/>
    </source>
</evidence>
<sequence>MSSFFLSLFLKDLWKRFISPLDSGWYEAVFLLAIPSVLQTPIHNELVNCVPWFLELQTSKSVHSKITEYCLGSCV</sequence>
<proteinExistence type="predicted"/>
<name>A0A0K2TSN7_LEPSM</name>